<dbReference type="Proteomes" id="UP000801864">
    <property type="component" value="Unassembled WGS sequence"/>
</dbReference>
<comment type="caution">
    <text evidence="1">The sequence shown here is derived from an EMBL/GenBank/DDBJ whole genome shotgun (WGS) entry which is preliminary data.</text>
</comment>
<proteinExistence type="predicted"/>
<keyword evidence="2" id="KW-1185">Reference proteome</keyword>
<protein>
    <submittedName>
        <fullName evidence="1">Uncharacterized protein</fullName>
    </submittedName>
</protein>
<reference evidence="1 2" key="1">
    <citation type="submission" date="2018-06" db="EMBL/GenBank/DDBJ databases">
        <title>Genome analysis of cellulolytic fungus Trichoderma lentiforme CFAM-422.</title>
        <authorList>
            <person name="Steindorff A.S."/>
            <person name="Formighieri E.F."/>
            <person name="Midorikawa G.E.O."/>
            <person name="Tamietti M.S."/>
            <person name="Ramos E.Z."/>
            <person name="Silva A.S."/>
            <person name="Bon E.P.S."/>
            <person name="Mendes T.D."/>
            <person name="Damaso M.C.T."/>
            <person name="Favaro L.C.L."/>
        </authorList>
    </citation>
    <scope>NUCLEOTIDE SEQUENCE [LARGE SCALE GENOMIC DNA]</scope>
    <source>
        <strain evidence="1 2">CFAM-422</strain>
    </source>
</reference>
<evidence type="ECO:0000313" key="1">
    <source>
        <dbReference type="EMBL" id="KAF3071398.1"/>
    </source>
</evidence>
<gene>
    <name evidence="1" type="ORF">CFAM422_006078</name>
</gene>
<evidence type="ECO:0000313" key="2">
    <source>
        <dbReference type="Proteomes" id="UP000801864"/>
    </source>
</evidence>
<sequence>MPIGDSKSNLLMDRYRLPGQISSCVKLNGAELRFDSKLAGFETCHRDGKHHHVNQINHDVR</sequence>
<accession>A0A9P4XF03</accession>
<dbReference type="AlphaFoldDB" id="A0A9P4XF03"/>
<dbReference type="EMBL" id="QLNT01000010">
    <property type="protein sequence ID" value="KAF3071398.1"/>
    <property type="molecule type" value="Genomic_DNA"/>
</dbReference>
<name>A0A9P4XF03_9HYPO</name>
<organism evidence="1 2">
    <name type="scientific">Trichoderma lentiforme</name>
    <dbReference type="NCBI Taxonomy" id="1567552"/>
    <lineage>
        <taxon>Eukaryota</taxon>
        <taxon>Fungi</taxon>
        <taxon>Dikarya</taxon>
        <taxon>Ascomycota</taxon>
        <taxon>Pezizomycotina</taxon>
        <taxon>Sordariomycetes</taxon>
        <taxon>Hypocreomycetidae</taxon>
        <taxon>Hypocreales</taxon>
        <taxon>Hypocreaceae</taxon>
        <taxon>Trichoderma</taxon>
    </lineage>
</organism>